<dbReference type="PANTHER" id="PTHR33178:SF3">
    <property type="entry name" value="STRESS-RESPONSE A_B BARREL DOMAIN-CONTAINING PROTEIN UP3"/>
    <property type="match status" value="1"/>
</dbReference>
<protein>
    <submittedName>
        <fullName evidence="3">Stress-response A/B barrel domain-containing protein UP3-like</fullName>
    </submittedName>
</protein>
<sequence length="271" mass="29589">MLSLKGRTLFSPPFSCALSLPKHIPHLRPSFSLKPYSQSSPSKSPVKMSSSQTVVEHVVLVKVKENTDLSKVNTMVSRLNSLSSLDQVLHLTAGPVLRSGSSSLNFTHALHSRYRTKDDLAAYSAHPSHLSVVKESLLPIIDDIMAVDWVATGGDVDDFVVPPPGSAIRFTFLKLKENLGDNVKSEILGVIKEIKGNFSQIKQISCGENFSPARAKGFSLASLAIFPEVSEMEAVDSNEEWVNSQKEKVRDYLEGVAVVDYVIPQPQSASL</sequence>
<organism evidence="2 3">
    <name type="scientific">Juglans regia</name>
    <name type="common">English walnut</name>
    <dbReference type="NCBI Taxonomy" id="51240"/>
    <lineage>
        <taxon>Eukaryota</taxon>
        <taxon>Viridiplantae</taxon>
        <taxon>Streptophyta</taxon>
        <taxon>Embryophyta</taxon>
        <taxon>Tracheophyta</taxon>
        <taxon>Spermatophyta</taxon>
        <taxon>Magnoliopsida</taxon>
        <taxon>eudicotyledons</taxon>
        <taxon>Gunneridae</taxon>
        <taxon>Pentapetalae</taxon>
        <taxon>rosids</taxon>
        <taxon>fabids</taxon>
        <taxon>Fagales</taxon>
        <taxon>Juglandaceae</taxon>
        <taxon>Juglans</taxon>
    </lineage>
</organism>
<gene>
    <name evidence="3" type="primary">LOC109000411</name>
</gene>
<name>A0A2I4FMD8_JUGRE</name>
<dbReference type="PROSITE" id="PS51502">
    <property type="entry name" value="S_R_A_B_BARREL"/>
    <property type="match status" value="2"/>
</dbReference>
<comment type="subunit">
    <text evidence="1">Homodimer.</text>
</comment>
<dbReference type="AlphaFoldDB" id="A0A2I4FMD8"/>
<dbReference type="KEGG" id="jre:109000411"/>
<accession>A0A2I4FMD8</accession>
<dbReference type="RefSeq" id="XP_018832824.2">
    <property type="nucleotide sequence ID" value="XM_018977279.2"/>
</dbReference>
<dbReference type="Gene3D" id="3.30.70.100">
    <property type="match status" value="2"/>
</dbReference>
<dbReference type="SMART" id="SM00886">
    <property type="entry name" value="Dabb"/>
    <property type="match status" value="2"/>
</dbReference>
<dbReference type="Gramene" id="Jr10_18210_p1">
    <property type="protein sequence ID" value="cds.Jr10_18210_p1"/>
    <property type="gene ID" value="Jr10_18210"/>
</dbReference>
<reference evidence="3" key="1">
    <citation type="submission" date="2025-08" db="UniProtKB">
        <authorList>
            <consortium name="RefSeq"/>
        </authorList>
    </citation>
    <scope>IDENTIFICATION</scope>
    <source>
        <tissue evidence="3">Leaves</tissue>
    </source>
</reference>
<dbReference type="Pfam" id="PF07876">
    <property type="entry name" value="Dabb"/>
    <property type="match status" value="2"/>
</dbReference>
<dbReference type="SUPFAM" id="SSF54909">
    <property type="entry name" value="Dimeric alpha+beta barrel"/>
    <property type="match status" value="2"/>
</dbReference>
<dbReference type="PANTHER" id="PTHR33178">
    <property type="match status" value="1"/>
</dbReference>
<evidence type="ECO:0000256" key="1">
    <source>
        <dbReference type="ARBA" id="ARBA00011738"/>
    </source>
</evidence>
<dbReference type="STRING" id="51240.A0A2I4FMD8"/>
<dbReference type="Proteomes" id="UP000235220">
    <property type="component" value="Chromosome 10"/>
</dbReference>
<dbReference type="OrthoDB" id="42919at2759"/>
<dbReference type="InterPro" id="IPR011008">
    <property type="entry name" value="Dimeric_a/b-barrel"/>
</dbReference>
<keyword evidence="2" id="KW-1185">Reference proteome</keyword>
<evidence type="ECO:0000313" key="3">
    <source>
        <dbReference type="RefSeq" id="XP_018832824.2"/>
    </source>
</evidence>
<dbReference type="FunCoup" id="A0A2I4FMD8">
    <property type="interactions" value="1779"/>
</dbReference>
<proteinExistence type="predicted"/>
<dbReference type="GeneID" id="109000411"/>
<evidence type="ECO:0000313" key="2">
    <source>
        <dbReference type="Proteomes" id="UP000235220"/>
    </source>
</evidence>
<dbReference type="InterPro" id="IPR013097">
    <property type="entry name" value="Dabb"/>
</dbReference>
<dbReference type="InterPro" id="IPR044662">
    <property type="entry name" value="HS1/DABB1-like"/>
</dbReference>